<dbReference type="PANTHER" id="PTHR11558">
    <property type="entry name" value="SPERMIDINE/SPERMINE SYNTHASE"/>
    <property type="match status" value="1"/>
</dbReference>
<feature type="transmembrane region" description="Helical" evidence="6">
    <location>
        <begin position="20"/>
        <end position="46"/>
    </location>
</feature>
<sequence>MRKQENTVKSNSALTKNALLVIFFLYGLTLTSLQIVYLRFFISIFYGNELTIGLFFFSWMLWTASGSLLFGRIKEVLNYLTTHHFLFGLFIPFTLLLMLFIRSQFLPVGSALPGLSLTISTAISSLIAFGLLSGGLFPLYTRLLNKLTSQQTDAAGSRVYLWETSGSLVGGLVCGLLLIRLLSISQIVVGFAILQFVLSFYFLSKTSKPHKSLIISLYFLIAFFALSSFLSSFEQRFKNLWRGMTIVTQRGSPYGELVLTRLDHSYTLYQDGIPLFTVPDPQTAEETVHYALLLHKNPKKVLLIGGGFSGALFEALKHPSLQQLHYVELDPEVIRLYQEFFPENWNTLNRDARLFICQTDGRTYLKQSQQQFDLIILALPDPYT</sequence>
<evidence type="ECO:0000256" key="6">
    <source>
        <dbReference type="SAM" id="Phobius"/>
    </source>
</evidence>
<dbReference type="Gene3D" id="3.40.50.150">
    <property type="entry name" value="Vaccinia Virus protein VP39"/>
    <property type="match status" value="1"/>
</dbReference>
<feature type="transmembrane region" description="Helical" evidence="6">
    <location>
        <begin position="117"/>
        <end position="139"/>
    </location>
</feature>
<evidence type="ECO:0000259" key="7">
    <source>
        <dbReference type="PROSITE" id="PS51006"/>
    </source>
</evidence>
<evidence type="ECO:0000256" key="3">
    <source>
        <dbReference type="ARBA" id="ARBA00023066"/>
    </source>
</evidence>
<accession>A0A7V5H435</accession>
<feature type="transmembrane region" description="Helical" evidence="6">
    <location>
        <begin position="159"/>
        <end position="178"/>
    </location>
</feature>
<keyword evidence="4 5" id="KW-0620">Polyamine biosynthesis</keyword>
<keyword evidence="2 5" id="KW-0808">Transferase</keyword>
<evidence type="ECO:0000256" key="5">
    <source>
        <dbReference type="PROSITE-ProRule" id="PRU00354"/>
    </source>
</evidence>
<dbReference type="InterPro" id="IPR030374">
    <property type="entry name" value="PABS"/>
</dbReference>
<dbReference type="Proteomes" id="UP000886111">
    <property type="component" value="Unassembled WGS sequence"/>
</dbReference>
<dbReference type="SUPFAM" id="SSF53335">
    <property type="entry name" value="S-adenosyl-L-methionine-dependent methyltransferases"/>
    <property type="match status" value="1"/>
</dbReference>
<feature type="transmembrane region" description="Helical" evidence="6">
    <location>
        <begin position="85"/>
        <end position="105"/>
    </location>
</feature>
<keyword evidence="6" id="KW-1133">Transmembrane helix</keyword>
<name>A0A7V5H435_CALAY</name>
<dbReference type="EMBL" id="DRTD01000489">
    <property type="protein sequence ID" value="HHE55440.1"/>
    <property type="molecule type" value="Genomic_DNA"/>
</dbReference>
<dbReference type="GO" id="GO:0008295">
    <property type="term" value="P:spermidine biosynthetic process"/>
    <property type="evidence" value="ECO:0007669"/>
    <property type="project" value="UniProtKB-KW"/>
</dbReference>
<dbReference type="GO" id="GO:0004766">
    <property type="term" value="F:spermidine synthase activity"/>
    <property type="evidence" value="ECO:0007669"/>
    <property type="project" value="TreeGrafter"/>
</dbReference>
<comment type="similarity">
    <text evidence="1">Belongs to the spermidine/spermine synthase family.</text>
</comment>
<evidence type="ECO:0000256" key="4">
    <source>
        <dbReference type="ARBA" id="ARBA00023115"/>
    </source>
</evidence>
<dbReference type="NCBIfam" id="NF037959">
    <property type="entry name" value="MFS_SpdSyn"/>
    <property type="match status" value="1"/>
</dbReference>
<feature type="transmembrane region" description="Helical" evidence="6">
    <location>
        <begin position="52"/>
        <end position="73"/>
    </location>
</feature>
<feature type="domain" description="PABS" evidence="7">
    <location>
        <begin position="220"/>
        <end position="384"/>
    </location>
</feature>
<proteinExistence type="inferred from homology"/>
<keyword evidence="6" id="KW-0812">Transmembrane</keyword>
<comment type="caution">
    <text evidence="5">Lacks conserved residue(s) required for the propagation of feature annotation.</text>
</comment>
<dbReference type="Pfam" id="PF01564">
    <property type="entry name" value="Spermine_synth"/>
    <property type="match status" value="1"/>
</dbReference>
<comment type="caution">
    <text evidence="8">The sequence shown here is derived from an EMBL/GenBank/DDBJ whole genome shotgun (WGS) entry which is preliminary data.</text>
</comment>
<dbReference type="InterPro" id="IPR029063">
    <property type="entry name" value="SAM-dependent_MTases_sf"/>
</dbReference>
<keyword evidence="3" id="KW-0745">Spermidine biosynthesis</keyword>
<organism evidence="8">
    <name type="scientific">Caldithrix abyssi</name>
    <dbReference type="NCBI Taxonomy" id="187145"/>
    <lineage>
        <taxon>Bacteria</taxon>
        <taxon>Pseudomonadati</taxon>
        <taxon>Calditrichota</taxon>
        <taxon>Calditrichia</taxon>
        <taxon>Calditrichales</taxon>
        <taxon>Calditrichaceae</taxon>
        <taxon>Caldithrix</taxon>
    </lineage>
</organism>
<dbReference type="GO" id="GO:0005829">
    <property type="term" value="C:cytosol"/>
    <property type="evidence" value="ECO:0007669"/>
    <property type="project" value="TreeGrafter"/>
</dbReference>
<reference evidence="8" key="1">
    <citation type="journal article" date="2020" name="mSystems">
        <title>Genome- and Community-Level Interaction Insights into Carbon Utilization and Element Cycling Functions of Hydrothermarchaeota in Hydrothermal Sediment.</title>
        <authorList>
            <person name="Zhou Z."/>
            <person name="Liu Y."/>
            <person name="Xu W."/>
            <person name="Pan J."/>
            <person name="Luo Z.H."/>
            <person name="Li M."/>
        </authorList>
    </citation>
    <scope>NUCLEOTIDE SEQUENCE [LARGE SCALE GENOMIC DNA]</scope>
    <source>
        <strain evidence="8">HyVt-76</strain>
    </source>
</reference>
<dbReference type="InterPro" id="IPR001045">
    <property type="entry name" value="Spermi_synthase"/>
</dbReference>
<dbReference type="PROSITE" id="PS51006">
    <property type="entry name" value="PABS_2"/>
    <property type="match status" value="1"/>
</dbReference>
<feature type="transmembrane region" description="Helical" evidence="6">
    <location>
        <begin position="184"/>
        <end position="203"/>
    </location>
</feature>
<protein>
    <recommendedName>
        <fullName evidence="7">PABS domain-containing protein</fullName>
    </recommendedName>
</protein>
<dbReference type="PANTHER" id="PTHR11558:SF11">
    <property type="entry name" value="SPERMIDINE SYNTHASE"/>
    <property type="match status" value="1"/>
</dbReference>
<evidence type="ECO:0000313" key="8">
    <source>
        <dbReference type="EMBL" id="HHE55440.1"/>
    </source>
</evidence>
<dbReference type="AlphaFoldDB" id="A0A7V5H435"/>
<evidence type="ECO:0000256" key="1">
    <source>
        <dbReference type="ARBA" id="ARBA00007867"/>
    </source>
</evidence>
<evidence type="ECO:0000256" key="2">
    <source>
        <dbReference type="ARBA" id="ARBA00022679"/>
    </source>
</evidence>
<keyword evidence="6" id="KW-0472">Membrane</keyword>
<gene>
    <name evidence="8" type="ORF">ENL21_06625</name>
</gene>
<feature type="non-terminal residue" evidence="8">
    <location>
        <position position="384"/>
    </location>
</feature>
<feature type="transmembrane region" description="Helical" evidence="6">
    <location>
        <begin position="215"/>
        <end position="233"/>
    </location>
</feature>